<feature type="domain" description="DUF559" evidence="1">
    <location>
        <begin position="8"/>
        <end position="112"/>
    </location>
</feature>
<reference evidence="2 3" key="1">
    <citation type="submission" date="2019-01" db="EMBL/GenBank/DDBJ databases">
        <title>Altererythrobacter rhizovicinus sp. nov., isolated from the rhizosphere soil of Haloxylon ammodendron.</title>
        <authorList>
            <person name="Li H.-P."/>
            <person name="Gou J.-Y."/>
            <person name="Yao D."/>
            <person name="Han Q.-Q."/>
            <person name="Shao K.-Z."/>
            <person name="Zhao Q."/>
            <person name="Zhang J.-L."/>
        </authorList>
    </citation>
    <scope>NUCLEOTIDE SEQUENCE [LARGE SCALE GENOMIC DNA]</scope>
    <source>
        <strain evidence="2 3">AY-3R</strain>
    </source>
</reference>
<organism evidence="2 3">
    <name type="scientific">Pelagerythrobacter rhizovicinus</name>
    <dbReference type="NCBI Taxonomy" id="2268576"/>
    <lineage>
        <taxon>Bacteria</taxon>
        <taxon>Pseudomonadati</taxon>
        <taxon>Pseudomonadota</taxon>
        <taxon>Alphaproteobacteria</taxon>
        <taxon>Sphingomonadales</taxon>
        <taxon>Erythrobacteraceae</taxon>
        <taxon>Pelagerythrobacter</taxon>
    </lineage>
</organism>
<evidence type="ECO:0000313" key="3">
    <source>
        <dbReference type="Proteomes" id="UP000293623"/>
    </source>
</evidence>
<protein>
    <submittedName>
        <fullName evidence="2">DUF559 domain-containing protein</fullName>
    </submittedName>
</protein>
<dbReference type="InterPro" id="IPR007569">
    <property type="entry name" value="DUF559"/>
</dbReference>
<dbReference type="PANTHER" id="PTHR38590:SF1">
    <property type="entry name" value="BLL0828 PROTEIN"/>
    <property type="match status" value="1"/>
</dbReference>
<dbReference type="EMBL" id="SDPV01000001">
    <property type="protein sequence ID" value="RXZ66466.1"/>
    <property type="molecule type" value="Genomic_DNA"/>
</dbReference>
<dbReference type="AlphaFoldDB" id="A0A4V1QWK4"/>
<dbReference type="Pfam" id="PF04480">
    <property type="entry name" value="DUF559"/>
    <property type="match status" value="1"/>
</dbReference>
<dbReference type="InterPro" id="IPR011335">
    <property type="entry name" value="Restrct_endonuc-II-like"/>
</dbReference>
<dbReference type="SUPFAM" id="SSF52980">
    <property type="entry name" value="Restriction endonuclease-like"/>
    <property type="match status" value="1"/>
</dbReference>
<evidence type="ECO:0000259" key="1">
    <source>
        <dbReference type="Pfam" id="PF04480"/>
    </source>
</evidence>
<evidence type="ECO:0000313" key="2">
    <source>
        <dbReference type="EMBL" id="RXZ66466.1"/>
    </source>
</evidence>
<name>A0A4V1QWK4_9SPHN</name>
<dbReference type="Gene3D" id="3.40.960.10">
    <property type="entry name" value="VSR Endonuclease"/>
    <property type="match status" value="1"/>
</dbReference>
<dbReference type="OrthoDB" id="9798754at2"/>
<accession>A0A4V1QWK4</accession>
<dbReference type="RefSeq" id="WP_129523935.1">
    <property type="nucleotide sequence ID" value="NZ_SDPV01000001.1"/>
</dbReference>
<dbReference type="CDD" id="cd01038">
    <property type="entry name" value="Endonuclease_DUF559"/>
    <property type="match status" value="1"/>
</dbReference>
<dbReference type="PANTHER" id="PTHR38590">
    <property type="entry name" value="BLL0828 PROTEIN"/>
    <property type="match status" value="1"/>
</dbReference>
<dbReference type="InterPro" id="IPR047216">
    <property type="entry name" value="Endonuclease_DUF559_bact"/>
</dbReference>
<dbReference type="Proteomes" id="UP000293623">
    <property type="component" value="Unassembled WGS sequence"/>
</dbReference>
<comment type="caution">
    <text evidence="2">The sequence shown here is derived from an EMBL/GenBank/DDBJ whole genome shotgun (WGS) entry which is preliminary data.</text>
</comment>
<proteinExistence type="predicted"/>
<gene>
    <name evidence="2" type="ORF">ETX26_07240</name>
</gene>
<sequence length="120" mass="14098">MTTFKPRNTKRARELRNRATPAERVLWQHLSKSQLGVKFSRQMPVGPYFADFLCRERKLVVELDGWSHDVAPERDVVRDRYLRGQGYRVLRFMNEDVRDNVEGVVTAIRLALREGPPRCD</sequence>
<keyword evidence="3" id="KW-1185">Reference proteome</keyword>